<organism evidence="1 2">
    <name type="scientific">Mesorhizobium jarvisii</name>
    <dbReference type="NCBI Taxonomy" id="1777867"/>
    <lineage>
        <taxon>Bacteria</taxon>
        <taxon>Pseudomonadati</taxon>
        <taxon>Pseudomonadota</taxon>
        <taxon>Alphaproteobacteria</taxon>
        <taxon>Hyphomicrobiales</taxon>
        <taxon>Phyllobacteriaceae</taxon>
        <taxon>Mesorhizobium</taxon>
    </lineage>
</organism>
<protein>
    <submittedName>
        <fullName evidence="1">Uncharacterized protein</fullName>
    </submittedName>
</protein>
<name>A0A6M7TEN6_9HYPH</name>
<evidence type="ECO:0000313" key="1">
    <source>
        <dbReference type="EMBL" id="RJT33945.1"/>
    </source>
</evidence>
<keyword evidence="2" id="KW-1185">Reference proteome</keyword>
<evidence type="ECO:0000313" key="2">
    <source>
        <dbReference type="Proteomes" id="UP000275530"/>
    </source>
</evidence>
<dbReference type="EMBL" id="QZXA01000005">
    <property type="protein sequence ID" value="RJT33945.1"/>
    <property type="molecule type" value="Genomic_DNA"/>
</dbReference>
<dbReference type="AlphaFoldDB" id="A0A6M7TEN6"/>
<accession>A0A6M7TEN6</accession>
<reference evidence="1 2" key="1">
    <citation type="submission" date="2018-09" db="EMBL/GenBank/DDBJ databases">
        <title>Mesorhizobium carmichaelinearum sp. nov. isolated from Carmichaelinea spp. root nodules in New Zealand.</title>
        <authorList>
            <person name="De Meyer S.E."/>
        </authorList>
    </citation>
    <scope>NUCLEOTIDE SEQUENCE [LARGE SCALE GENOMIC DNA]</scope>
    <source>
        <strain evidence="1 2">LMG 28313</strain>
    </source>
</reference>
<comment type="caution">
    <text evidence="1">The sequence shown here is derived from an EMBL/GenBank/DDBJ whole genome shotgun (WGS) entry which is preliminary data.</text>
</comment>
<dbReference type="Proteomes" id="UP000275530">
    <property type="component" value="Unassembled WGS sequence"/>
</dbReference>
<proteinExistence type="predicted"/>
<gene>
    <name evidence="1" type="ORF">D3242_15615</name>
</gene>
<sequence length="80" mass="8524">MLEKIAFVALMVQVAVLATLVTKTVFMMSYASEETQPAGAAVVKEIECANATWPNIPNHCLERGGGSTKSVKTLVLTAQN</sequence>